<keyword evidence="2" id="KW-1185">Reference proteome</keyword>
<organism evidence="1 2">
    <name type="scientific">Amycolatopsis albidoflavus</name>
    <dbReference type="NCBI Taxonomy" id="102226"/>
    <lineage>
        <taxon>Bacteria</taxon>
        <taxon>Bacillati</taxon>
        <taxon>Actinomycetota</taxon>
        <taxon>Actinomycetes</taxon>
        <taxon>Pseudonocardiales</taxon>
        <taxon>Pseudonocardiaceae</taxon>
        <taxon>Amycolatopsis</taxon>
    </lineage>
</organism>
<gene>
    <name evidence="1" type="ORF">ACFSUT_41280</name>
</gene>
<name>A0ABW5ICN4_9PSEU</name>
<protein>
    <submittedName>
        <fullName evidence="1">Uncharacterized protein</fullName>
    </submittedName>
</protein>
<dbReference type="EMBL" id="JBHUKQ010000024">
    <property type="protein sequence ID" value="MFD2486763.1"/>
    <property type="molecule type" value="Genomic_DNA"/>
</dbReference>
<evidence type="ECO:0000313" key="2">
    <source>
        <dbReference type="Proteomes" id="UP001597542"/>
    </source>
</evidence>
<dbReference type="Proteomes" id="UP001597542">
    <property type="component" value="Unassembled WGS sequence"/>
</dbReference>
<evidence type="ECO:0000313" key="1">
    <source>
        <dbReference type="EMBL" id="MFD2486763.1"/>
    </source>
</evidence>
<sequence length="76" mass="7843">MPIFVEGVAHAGILPDRALRSVLASWVPSAIAGAATADESASAAANAAVGGEKRMSVLRLFLWHDKVAPDTALTMN</sequence>
<comment type="caution">
    <text evidence="1">The sequence shown here is derived from an EMBL/GenBank/DDBJ whole genome shotgun (WGS) entry which is preliminary data.</text>
</comment>
<reference evidence="2" key="1">
    <citation type="journal article" date="2019" name="Int. J. Syst. Evol. Microbiol.">
        <title>The Global Catalogue of Microorganisms (GCM) 10K type strain sequencing project: providing services to taxonomists for standard genome sequencing and annotation.</title>
        <authorList>
            <consortium name="The Broad Institute Genomics Platform"/>
            <consortium name="The Broad Institute Genome Sequencing Center for Infectious Disease"/>
            <person name="Wu L."/>
            <person name="Ma J."/>
        </authorList>
    </citation>
    <scope>NUCLEOTIDE SEQUENCE [LARGE SCALE GENOMIC DNA]</scope>
    <source>
        <strain evidence="2">CGMCC 4.7638</strain>
    </source>
</reference>
<accession>A0ABW5ICN4</accession>
<dbReference type="RefSeq" id="WP_344268582.1">
    <property type="nucleotide sequence ID" value="NZ_BAAAHV010000005.1"/>
</dbReference>
<proteinExistence type="predicted"/>